<dbReference type="PANTHER" id="PTHR12770:SF27">
    <property type="entry name" value="PROTEIN ROOT UVB SENSITIVE 5"/>
    <property type="match status" value="1"/>
</dbReference>
<feature type="domain" description="Root UVB sensitive protein C-terminal" evidence="4">
    <location>
        <begin position="320"/>
        <end position="483"/>
    </location>
</feature>
<reference evidence="5" key="1">
    <citation type="submission" date="2022-04" db="EMBL/GenBank/DDBJ databases">
        <title>Carnegiea gigantea Genome sequencing and assembly v2.</title>
        <authorList>
            <person name="Copetti D."/>
            <person name="Sanderson M.J."/>
            <person name="Burquez A."/>
            <person name="Wojciechowski M.F."/>
        </authorList>
    </citation>
    <scope>NUCLEOTIDE SEQUENCE</scope>
    <source>
        <strain evidence="5">SGP5-SGP5p</strain>
        <tissue evidence="5">Aerial part</tissue>
    </source>
</reference>
<feature type="region of interest" description="Disordered" evidence="2">
    <location>
        <begin position="25"/>
        <end position="56"/>
    </location>
</feature>
<accession>A0A9Q1QJT8</accession>
<dbReference type="Pfam" id="PF24160">
    <property type="entry name" value="UVB_sens_C"/>
    <property type="match status" value="1"/>
</dbReference>
<feature type="domain" description="Protein root UVB sensitive/RUS" evidence="3">
    <location>
        <begin position="127"/>
        <end position="316"/>
    </location>
</feature>
<dbReference type="InterPro" id="IPR055412">
    <property type="entry name" value="UVB_sens_C"/>
</dbReference>
<protein>
    <recommendedName>
        <fullName evidence="7">Protein root UVB sensitive 5</fullName>
    </recommendedName>
</protein>
<keyword evidence="6" id="KW-1185">Reference proteome</keyword>
<gene>
    <name evidence="5" type="ORF">Cgig2_029798</name>
</gene>
<evidence type="ECO:0000256" key="1">
    <source>
        <dbReference type="ARBA" id="ARBA00007558"/>
    </source>
</evidence>
<name>A0A9Q1QJT8_9CARY</name>
<evidence type="ECO:0000259" key="3">
    <source>
        <dbReference type="Pfam" id="PF04884"/>
    </source>
</evidence>
<evidence type="ECO:0000256" key="2">
    <source>
        <dbReference type="SAM" id="MobiDB-lite"/>
    </source>
</evidence>
<evidence type="ECO:0000313" key="5">
    <source>
        <dbReference type="EMBL" id="KAJ8444867.1"/>
    </source>
</evidence>
<sequence>MVPMSCSPHFSLSVFPSANFLKSAQAQPQAQAHAHPRFHSLSNPDNSETAESLTEGEKSLSPLILVERYSNGSTKRYIFHGESSKETFQVQQKIITDEPHKPDYTTGLTWLPMNIKDFILPAGFPVQAVGAGSFAGSAAAASAAAIRWVSKDGIGAVGRLIIGGRFGRLFDDDPRQWRMYADFIGSAGSIFDLTTQLYPAYFLPLASLGNLSKAVARGLKDPSFRVIQNHFAASGNLGDVAAKEEVWEVTAQLIGLALGILILDTPDLVTSYPALFATWTSMRLFHLWLRFQSLSVLKFETINLKRARILAEAHVLHSKVPDCTDCNREENILTWQRFLKPRIVFGVPADELTGGQRSSFVLKEMFKLYAREKYVLAVDQWQKREFKVLVAFKVCIFQTQLLELILAVEFFLDMDITNQEGATSLSALRSVWQAYWLYENWDNSVDFIKALKESLSNLEARFNDFVELLEEAGWNIRQINLNVPKDPYIEELHS</sequence>
<dbReference type="AlphaFoldDB" id="A0A9Q1QJT8"/>
<dbReference type="EMBL" id="JAKOGI010000084">
    <property type="protein sequence ID" value="KAJ8444867.1"/>
    <property type="molecule type" value="Genomic_DNA"/>
</dbReference>
<evidence type="ECO:0008006" key="7">
    <source>
        <dbReference type="Google" id="ProtNLM"/>
    </source>
</evidence>
<dbReference type="Pfam" id="PF04884">
    <property type="entry name" value="UVB_sens_prot"/>
    <property type="match status" value="1"/>
</dbReference>
<comment type="similarity">
    <text evidence="1">Belongs to the RUS1 family.</text>
</comment>
<dbReference type="PANTHER" id="PTHR12770">
    <property type="entry name" value="RUS1 FAMILY PROTEIN C16ORF58"/>
    <property type="match status" value="1"/>
</dbReference>
<dbReference type="Proteomes" id="UP001153076">
    <property type="component" value="Unassembled WGS sequence"/>
</dbReference>
<evidence type="ECO:0000313" key="6">
    <source>
        <dbReference type="Proteomes" id="UP001153076"/>
    </source>
</evidence>
<dbReference type="OrthoDB" id="364779at2759"/>
<organism evidence="5 6">
    <name type="scientific">Carnegiea gigantea</name>
    <dbReference type="NCBI Taxonomy" id="171969"/>
    <lineage>
        <taxon>Eukaryota</taxon>
        <taxon>Viridiplantae</taxon>
        <taxon>Streptophyta</taxon>
        <taxon>Embryophyta</taxon>
        <taxon>Tracheophyta</taxon>
        <taxon>Spermatophyta</taxon>
        <taxon>Magnoliopsida</taxon>
        <taxon>eudicotyledons</taxon>
        <taxon>Gunneridae</taxon>
        <taxon>Pentapetalae</taxon>
        <taxon>Caryophyllales</taxon>
        <taxon>Cactineae</taxon>
        <taxon>Cactaceae</taxon>
        <taxon>Cactoideae</taxon>
        <taxon>Echinocereeae</taxon>
        <taxon>Carnegiea</taxon>
    </lineage>
</organism>
<feature type="compositionally biased region" description="Polar residues" evidence="2">
    <location>
        <begin position="40"/>
        <end position="52"/>
    </location>
</feature>
<dbReference type="InterPro" id="IPR006968">
    <property type="entry name" value="RUS_fam"/>
</dbReference>
<dbReference type="InterPro" id="IPR054549">
    <property type="entry name" value="UVB_sens_RUS_dom"/>
</dbReference>
<comment type="caution">
    <text evidence="5">The sequence shown here is derived from an EMBL/GenBank/DDBJ whole genome shotgun (WGS) entry which is preliminary data.</text>
</comment>
<proteinExistence type="inferred from homology"/>
<evidence type="ECO:0000259" key="4">
    <source>
        <dbReference type="Pfam" id="PF24160"/>
    </source>
</evidence>